<dbReference type="SUPFAM" id="SSF55073">
    <property type="entry name" value="Nucleotide cyclase"/>
    <property type="match status" value="1"/>
</dbReference>
<reference evidence="5 6" key="1">
    <citation type="submission" date="2016-11" db="EMBL/GenBank/DDBJ databases">
        <title>Draft Genome Sequences of Nine Cyanobacterial Strains from Diverse Habitats.</title>
        <authorList>
            <person name="Zhu T."/>
            <person name="Hou S."/>
            <person name="Lu X."/>
            <person name="Hess W.R."/>
        </authorList>
    </citation>
    <scope>NUCLEOTIDE SEQUENCE [LARGE SCALE GENOMIC DNA]</scope>
    <source>
        <strain evidence="5 6">IAM M-71</strain>
    </source>
</reference>
<dbReference type="GO" id="GO:0006355">
    <property type="term" value="P:regulation of DNA-templated transcription"/>
    <property type="evidence" value="ECO:0007669"/>
    <property type="project" value="InterPro"/>
</dbReference>
<gene>
    <name evidence="5" type="ORF">NIES2119_21820</name>
</gene>
<evidence type="ECO:0000259" key="2">
    <source>
        <dbReference type="PROSITE" id="PS50113"/>
    </source>
</evidence>
<dbReference type="Gene3D" id="3.30.70.270">
    <property type="match status" value="1"/>
</dbReference>
<evidence type="ECO:0000259" key="4">
    <source>
        <dbReference type="PROSITE" id="PS50887"/>
    </source>
</evidence>
<dbReference type="InterPro" id="IPR013767">
    <property type="entry name" value="PAS_fold"/>
</dbReference>
<evidence type="ECO:0000259" key="3">
    <source>
        <dbReference type="PROSITE" id="PS50883"/>
    </source>
</evidence>
<evidence type="ECO:0008006" key="7">
    <source>
        <dbReference type="Google" id="ProtNLM"/>
    </source>
</evidence>
<dbReference type="CDD" id="cd01948">
    <property type="entry name" value="EAL"/>
    <property type="match status" value="1"/>
</dbReference>
<sequence>MNLSNIFPVKSHLVFLPELSRKTLKVDSTLQDLTLHNIAISPECSAYKVAKILEDNPLLPGILIVKDNEFIGVISRSHFFECMSRPYSVELFFKKPIHIFYKYAHSHALIIPQESSIITAAKKALNRPKQYLYEPIVVKNPQKEQQPYKLLDMQQLLLAQMQIHQLTMQALESSQQLLLAEKEKAQVTLHSIGDAVITTDAFGKIEFLNPVAENLTGWQLDEVQNKPLTEVFKIINESSRQSIKNPIETVLKYGITEDLANHTILISRDGSEYNIANSAAPIRTAEGEIIGAILVFHDITSERQLTHLLSWQASHDALTGLVNRSEFERQLEEAVVTAKLEQEQHTLCYLDLDQFKVVNDTCGHIAGDELLRQITTLLQSRIRITDTLARLGGDEFGLLLRQCPLNQGVLVAKAINENMQKFRFVWQDKSFNVGISIGLTAIDANNQNVASIMSAADAACYRAKNRGRDRIQVYQANDSELLQQHGQMQWVSRIHKALEENRFRLYCQSIVPINSFSDRHQHYEVLLRLIDETGQLVSPKAFIPAAERYNLMPMIDRWVISKLFANQSIFYRNSSHLYQSNSNHYNCTYAINLSGASINDEQFIDFLQEQFKIHQIPPETICFEITETVAIVNLSKATQLMRSLKQLGCRFALDDFGSGMSSFTYLKTLPVDYLKIDGGFVKDIVEDHVAGAMVEAINHIGQMMGLQTIAEFVENETILAKVKALGVNYAQGYGISKPLPLTFSTKQL</sequence>
<dbReference type="SMART" id="SM00052">
    <property type="entry name" value="EAL"/>
    <property type="match status" value="1"/>
</dbReference>
<dbReference type="InterPro" id="IPR035919">
    <property type="entry name" value="EAL_sf"/>
</dbReference>
<dbReference type="Pfam" id="PF00563">
    <property type="entry name" value="EAL"/>
    <property type="match status" value="1"/>
</dbReference>
<dbReference type="PROSITE" id="PS50887">
    <property type="entry name" value="GGDEF"/>
    <property type="match status" value="1"/>
</dbReference>
<dbReference type="NCBIfam" id="TIGR00229">
    <property type="entry name" value="sensory_box"/>
    <property type="match status" value="1"/>
</dbReference>
<dbReference type="PROSITE" id="PS50112">
    <property type="entry name" value="PAS"/>
    <property type="match status" value="1"/>
</dbReference>
<dbReference type="Gene3D" id="3.20.20.450">
    <property type="entry name" value="EAL domain"/>
    <property type="match status" value="1"/>
</dbReference>
<feature type="domain" description="PAC" evidence="2">
    <location>
        <begin position="259"/>
        <end position="311"/>
    </location>
</feature>
<evidence type="ECO:0000259" key="1">
    <source>
        <dbReference type="PROSITE" id="PS50112"/>
    </source>
</evidence>
<dbReference type="STRING" id="454136.NIES2119_21820"/>
<dbReference type="NCBIfam" id="TIGR00254">
    <property type="entry name" value="GGDEF"/>
    <property type="match status" value="1"/>
</dbReference>
<accession>A0A1U7IBK2</accession>
<dbReference type="Gene3D" id="3.30.450.20">
    <property type="entry name" value="PAS domain"/>
    <property type="match status" value="1"/>
</dbReference>
<dbReference type="SMART" id="SM00267">
    <property type="entry name" value="GGDEF"/>
    <property type="match status" value="1"/>
</dbReference>
<feature type="domain" description="PAS" evidence="1">
    <location>
        <begin position="181"/>
        <end position="254"/>
    </location>
</feature>
<dbReference type="InterPro" id="IPR000700">
    <property type="entry name" value="PAS-assoc_C"/>
</dbReference>
<dbReference type="SUPFAM" id="SSF141868">
    <property type="entry name" value="EAL domain-like"/>
    <property type="match status" value="1"/>
</dbReference>
<dbReference type="InterPro" id="IPR043128">
    <property type="entry name" value="Rev_trsase/Diguanyl_cyclase"/>
</dbReference>
<dbReference type="PROSITE" id="PS50883">
    <property type="entry name" value="EAL"/>
    <property type="match status" value="1"/>
</dbReference>
<dbReference type="CDD" id="cd00130">
    <property type="entry name" value="PAS"/>
    <property type="match status" value="1"/>
</dbReference>
<feature type="domain" description="GGDEF" evidence="4">
    <location>
        <begin position="343"/>
        <end position="476"/>
    </location>
</feature>
<evidence type="ECO:0000313" key="6">
    <source>
        <dbReference type="Proteomes" id="UP000185860"/>
    </source>
</evidence>
<dbReference type="Proteomes" id="UP000185860">
    <property type="component" value="Unassembled WGS sequence"/>
</dbReference>
<dbReference type="Pfam" id="PF00989">
    <property type="entry name" value="PAS"/>
    <property type="match status" value="1"/>
</dbReference>
<dbReference type="RefSeq" id="WP_073595604.1">
    <property type="nucleotide sequence ID" value="NZ_MRCE01000025.1"/>
</dbReference>
<dbReference type="InterPro" id="IPR052155">
    <property type="entry name" value="Biofilm_reg_signaling"/>
</dbReference>
<protein>
    <recommendedName>
        <fullName evidence="7">Histidine kinase</fullName>
    </recommendedName>
</protein>
<dbReference type="EMBL" id="MRCE01000025">
    <property type="protein sequence ID" value="OKH33933.1"/>
    <property type="molecule type" value="Genomic_DNA"/>
</dbReference>
<proteinExistence type="predicted"/>
<dbReference type="InterPro" id="IPR001633">
    <property type="entry name" value="EAL_dom"/>
</dbReference>
<comment type="caution">
    <text evidence="5">The sequence shown here is derived from an EMBL/GenBank/DDBJ whole genome shotgun (WGS) entry which is preliminary data.</text>
</comment>
<organism evidence="5 6">
    <name type="scientific">[Phormidium ambiguum] IAM M-71</name>
    <dbReference type="NCBI Taxonomy" id="454136"/>
    <lineage>
        <taxon>Bacteria</taxon>
        <taxon>Bacillati</taxon>
        <taxon>Cyanobacteriota</taxon>
        <taxon>Cyanophyceae</taxon>
        <taxon>Oscillatoriophycideae</taxon>
        <taxon>Aerosakkonematales</taxon>
        <taxon>Aerosakkonemataceae</taxon>
        <taxon>Floridanema</taxon>
    </lineage>
</organism>
<dbReference type="SUPFAM" id="SSF55785">
    <property type="entry name" value="PYP-like sensor domain (PAS domain)"/>
    <property type="match status" value="1"/>
</dbReference>
<feature type="domain" description="EAL" evidence="3">
    <location>
        <begin position="487"/>
        <end position="748"/>
    </location>
</feature>
<evidence type="ECO:0000313" key="5">
    <source>
        <dbReference type="EMBL" id="OKH33933.1"/>
    </source>
</evidence>
<name>A0A1U7IBK2_9CYAN</name>
<dbReference type="InterPro" id="IPR029787">
    <property type="entry name" value="Nucleotide_cyclase"/>
</dbReference>
<dbReference type="PROSITE" id="PS50113">
    <property type="entry name" value="PAC"/>
    <property type="match status" value="1"/>
</dbReference>
<dbReference type="PANTHER" id="PTHR44757:SF4">
    <property type="entry name" value="DIGUANYLATE CYCLASE DGCE-RELATED"/>
    <property type="match status" value="1"/>
</dbReference>
<dbReference type="SMART" id="SM00091">
    <property type="entry name" value="PAS"/>
    <property type="match status" value="1"/>
</dbReference>
<dbReference type="CDD" id="cd01949">
    <property type="entry name" value="GGDEF"/>
    <property type="match status" value="1"/>
</dbReference>
<dbReference type="InterPro" id="IPR035965">
    <property type="entry name" value="PAS-like_dom_sf"/>
</dbReference>
<dbReference type="PANTHER" id="PTHR44757">
    <property type="entry name" value="DIGUANYLATE CYCLASE DGCP"/>
    <property type="match status" value="1"/>
</dbReference>
<dbReference type="Pfam" id="PF00990">
    <property type="entry name" value="GGDEF"/>
    <property type="match status" value="1"/>
</dbReference>
<dbReference type="InterPro" id="IPR000014">
    <property type="entry name" value="PAS"/>
</dbReference>
<dbReference type="InterPro" id="IPR000160">
    <property type="entry name" value="GGDEF_dom"/>
</dbReference>
<dbReference type="FunFam" id="3.30.70.270:FF:000001">
    <property type="entry name" value="Diguanylate cyclase domain protein"/>
    <property type="match status" value="1"/>
</dbReference>
<dbReference type="AlphaFoldDB" id="A0A1U7IBK2"/>